<dbReference type="Proteomes" id="UP000053477">
    <property type="component" value="Unassembled WGS sequence"/>
</dbReference>
<name>A0A0H2RMP5_9AGAM</name>
<dbReference type="InParanoid" id="A0A0H2RMP5"/>
<reference evidence="1 2" key="1">
    <citation type="submission" date="2015-04" db="EMBL/GenBank/DDBJ databases">
        <title>Complete genome sequence of Schizopora paradoxa KUC8140, a cosmopolitan wood degrader in East Asia.</title>
        <authorList>
            <consortium name="DOE Joint Genome Institute"/>
            <person name="Min B."/>
            <person name="Park H."/>
            <person name="Jang Y."/>
            <person name="Kim J.-J."/>
            <person name="Kim K.H."/>
            <person name="Pangilinan J."/>
            <person name="Lipzen A."/>
            <person name="Riley R."/>
            <person name="Grigoriev I.V."/>
            <person name="Spatafora J.W."/>
            <person name="Choi I.-G."/>
        </authorList>
    </citation>
    <scope>NUCLEOTIDE SEQUENCE [LARGE SCALE GENOMIC DNA]</scope>
    <source>
        <strain evidence="1 2">KUC8140</strain>
    </source>
</reference>
<organism evidence="1 2">
    <name type="scientific">Schizopora paradoxa</name>
    <dbReference type="NCBI Taxonomy" id="27342"/>
    <lineage>
        <taxon>Eukaryota</taxon>
        <taxon>Fungi</taxon>
        <taxon>Dikarya</taxon>
        <taxon>Basidiomycota</taxon>
        <taxon>Agaricomycotina</taxon>
        <taxon>Agaricomycetes</taxon>
        <taxon>Hymenochaetales</taxon>
        <taxon>Schizoporaceae</taxon>
        <taxon>Schizopora</taxon>
    </lineage>
</organism>
<protein>
    <submittedName>
        <fullName evidence="1">Uncharacterized protein</fullName>
    </submittedName>
</protein>
<dbReference type="AlphaFoldDB" id="A0A0H2RMP5"/>
<evidence type="ECO:0000313" key="2">
    <source>
        <dbReference type="Proteomes" id="UP000053477"/>
    </source>
</evidence>
<accession>A0A0H2RMP5</accession>
<proteinExistence type="predicted"/>
<keyword evidence="2" id="KW-1185">Reference proteome</keyword>
<sequence>MLETNSTPTRNISTPCYVKAVSVARPSTIHAQTRDSTQIATSDWVHLREDRAYIDRAMGATSVRPRVLFP</sequence>
<gene>
    <name evidence="1" type="ORF">SCHPADRAFT_700822</name>
</gene>
<dbReference type="EMBL" id="KQ086237">
    <property type="protein sequence ID" value="KLO06106.1"/>
    <property type="molecule type" value="Genomic_DNA"/>
</dbReference>
<evidence type="ECO:0000313" key="1">
    <source>
        <dbReference type="EMBL" id="KLO06106.1"/>
    </source>
</evidence>